<dbReference type="InterPro" id="IPR052053">
    <property type="entry name" value="IM_YidH-like"/>
</dbReference>
<accession>A0A6A6APS6</accession>
<evidence type="ECO:0000259" key="7">
    <source>
        <dbReference type="Pfam" id="PF02656"/>
    </source>
</evidence>
<evidence type="ECO:0000313" key="9">
    <source>
        <dbReference type="Proteomes" id="UP000799771"/>
    </source>
</evidence>
<feature type="region of interest" description="Disordered" evidence="5">
    <location>
        <begin position="24"/>
        <end position="43"/>
    </location>
</feature>
<evidence type="ECO:0000256" key="3">
    <source>
        <dbReference type="ARBA" id="ARBA00022989"/>
    </source>
</evidence>
<evidence type="ECO:0000313" key="8">
    <source>
        <dbReference type="EMBL" id="KAF2132511.1"/>
    </source>
</evidence>
<gene>
    <name evidence="8" type="ORF">P153DRAFT_393489</name>
</gene>
<dbReference type="InterPro" id="IPR003807">
    <property type="entry name" value="DUF202"/>
</dbReference>
<evidence type="ECO:0000256" key="6">
    <source>
        <dbReference type="SAM" id="Phobius"/>
    </source>
</evidence>
<dbReference type="AlphaFoldDB" id="A0A6A6APS6"/>
<dbReference type="Proteomes" id="UP000799771">
    <property type="component" value="Unassembled WGS sequence"/>
</dbReference>
<evidence type="ECO:0000256" key="5">
    <source>
        <dbReference type="SAM" id="MobiDB-lite"/>
    </source>
</evidence>
<evidence type="ECO:0000256" key="2">
    <source>
        <dbReference type="ARBA" id="ARBA00022692"/>
    </source>
</evidence>
<feature type="compositionally biased region" description="Basic and acidic residues" evidence="5">
    <location>
        <begin position="97"/>
        <end position="108"/>
    </location>
</feature>
<keyword evidence="4 6" id="KW-0472">Membrane</keyword>
<dbReference type="RefSeq" id="XP_033526898.1">
    <property type="nucleotide sequence ID" value="XM_033671240.1"/>
</dbReference>
<sequence>MNDRVRPTLPLELLPAAFYAHTKNEFHPDSEESTRHERRRVSRELESLHLYSASTSNHPTIRSRNAPLRSGTTSREHLQQRVSTTSDVSTQSNVDGSRGEDDASRKEGRKEHWYNPIVKFWTTHVTLTIDEGAHRDHLALERTFLGYLRTSLVLVMTGVTTTQLYRLQHTANTDSDIGFYVIGLPLNMVFIGMAIVVILIGAFRFWKLQLAMSRGKTYSGGWEVMTIMGLIMLILVATFALVLAVNIDKSLDAS</sequence>
<keyword evidence="9" id="KW-1185">Reference proteome</keyword>
<protein>
    <recommendedName>
        <fullName evidence="7">DUF202 domain-containing protein</fullName>
    </recommendedName>
</protein>
<dbReference type="GO" id="GO:0012505">
    <property type="term" value="C:endomembrane system"/>
    <property type="evidence" value="ECO:0007669"/>
    <property type="project" value="UniProtKB-SubCell"/>
</dbReference>
<feature type="transmembrane region" description="Helical" evidence="6">
    <location>
        <begin position="177"/>
        <end position="203"/>
    </location>
</feature>
<dbReference type="OrthoDB" id="199599at2759"/>
<feature type="compositionally biased region" description="Basic and acidic residues" evidence="5">
    <location>
        <begin position="24"/>
        <end position="35"/>
    </location>
</feature>
<feature type="compositionally biased region" description="Polar residues" evidence="5">
    <location>
        <begin position="80"/>
        <end position="95"/>
    </location>
</feature>
<organism evidence="8 9">
    <name type="scientific">Dothidotthia symphoricarpi CBS 119687</name>
    <dbReference type="NCBI Taxonomy" id="1392245"/>
    <lineage>
        <taxon>Eukaryota</taxon>
        <taxon>Fungi</taxon>
        <taxon>Dikarya</taxon>
        <taxon>Ascomycota</taxon>
        <taxon>Pezizomycotina</taxon>
        <taxon>Dothideomycetes</taxon>
        <taxon>Pleosporomycetidae</taxon>
        <taxon>Pleosporales</taxon>
        <taxon>Dothidotthiaceae</taxon>
        <taxon>Dothidotthia</taxon>
    </lineage>
</organism>
<dbReference type="Pfam" id="PF02656">
    <property type="entry name" value="DUF202"/>
    <property type="match status" value="1"/>
</dbReference>
<name>A0A6A6APS6_9PLEO</name>
<dbReference type="PANTHER" id="PTHR34187">
    <property type="entry name" value="FGR18P"/>
    <property type="match status" value="1"/>
</dbReference>
<feature type="region of interest" description="Disordered" evidence="5">
    <location>
        <begin position="51"/>
        <end position="108"/>
    </location>
</feature>
<feature type="transmembrane region" description="Helical" evidence="6">
    <location>
        <begin position="224"/>
        <end position="247"/>
    </location>
</feature>
<evidence type="ECO:0000256" key="1">
    <source>
        <dbReference type="ARBA" id="ARBA00004127"/>
    </source>
</evidence>
<feature type="transmembrane region" description="Helical" evidence="6">
    <location>
        <begin position="144"/>
        <end position="165"/>
    </location>
</feature>
<feature type="compositionally biased region" description="Polar residues" evidence="5">
    <location>
        <begin position="52"/>
        <end position="63"/>
    </location>
</feature>
<dbReference type="GeneID" id="54411672"/>
<comment type="subcellular location">
    <subcellularLocation>
        <location evidence="1">Endomembrane system</location>
        <topology evidence="1">Multi-pass membrane protein</topology>
    </subcellularLocation>
</comment>
<evidence type="ECO:0000256" key="4">
    <source>
        <dbReference type="ARBA" id="ARBA00023136"/>
    </source>
</evidence>
<dbReference type="EMBL" id="ML977500">
    <property type="protein sequence ID" value="KAF2132511.1"/>
    <property type="molecule type" value="Genomic_DNA"/>
</dbReference>
<keyword evidence="2 6" id="KW-0812">Transmembrane</keyword>
<proteinExistence type="predicted"/>
<reference evidence="8" key="1">
    <citation type="journal article" date="2020" name="Stud. Mycol.">
        <title>101 Dothideomycetes genomes: a test case for predicting lifestyles and emergence of pathogens.</title>
        <authorList>
            <person name="Haridas S."/>
            <person name="Albert R."/>
            <person name="Binder M."/>
            <person name="Bloem J."/>
            <person name="Labutti K."/>
            <person name="Salamov A."/>
            <person name="Andreopoulos B."/>
            <person name="Baker S."/>
            <person name="Barry K."/>
            <person name="Bills G."/>
            <person name="Bluhm B."/>
            <person name="Cannon C."/>
            <person name="Castanera R."/>
            <person name="Culley D."/>
            <person name="Daum C."/>
            <person name="Ezra D."/>
            <person name="Gonzalez J."/>
            <person name="Henrissat B."/>
            <person name="Kuo A."/>
            <person name="Liang C."/>
            <person name="Lipzen A."/>
            <person name="Lutzoni F."/>
            <person name="Magnuson J."/>
            <person name="Mondo S."/>
            <person name="Nolan M."/>
            <person name="Ohm R."/>
            <person name="Pangilinan J."/>
            <person name="Park H.-J."/>
            <person name="Ramirez L."/>
            <person name="Alfaro M."/>
            <person name="Sun H."/>
            <person name="Tritt A."/>
            <person name="Yoshinaga Y."/>
            <person name="Zwiers L.-H."/>
            <person name="Turgeon B."/>
            <person name="Goodwin S."/>
            <person name="Spatafora J."/>
            <person name="Crous P."/>
            <person name="Grigoriev I."/>
        </authorList>
    </citation>
    <scope>NUCLEOTIDE SEQUENCE</scope>
    <source>
        <strain evidence="8">CBS 119687</strain>
    </source>
</reference>
<feature type="domain" description="DUF202" evidence="7">
    <location>
        <begin position="135"/>
        <end position="209"/>
    </location>
</feature>
<keyword evidence="3 6" id="KW-1133">Transmembrane helix</keyword>
<dbReference type="PANTHER" id="PTHR34187:SF1">
    <property type="entry name" value="DUF202 DOMAIN-CONTAINING PROTEIN"/>
    <property type="match status" value="1"/>
</dbReference>